<evidence type="ECO:0000259" key="9">
    <source>
        <dbReference type="Pfam" id="PF12698"/>
    </source>
</evidence>
<reference evidence="10" key="1">
    <citation type="submission" date="2023-07" db="EMBL/GenBank/DDBJ databases">
        <title>Degradation of tert-butanol by M. austroafricanum TBA100.</title>
        <authorList>
            <person name="Helbich S."/>
            <person name="Vainshtein Y."/>
        </authorList>
    </citation>
    <scope>NUCLEOTIDE SEQUENCE</scope>
    <source>
        <strain evidence="10">TBA100</strain>
    </source>
</reference>
<feature type="domain" description="ABC-2 type transporter transmembrane" evidence="9">
    <location>
        <begin position="64"/>
        <end position="263"/>
    </location>
</feature>
<feature type="transmembrane region" description="Helical" evidence="8">
    <location>
        <begin position="123"/>
        <end position="142"/>
    </location>
</feature>
<dbReference type="Pfam" id="PF12698">
    <property type="entry name" value="ABC2_membrane_3"/>
    <property type="match status" value="1"/>
</dbReference>
<protein>
    <submittedName>
        <fullName evidence="10">ABC transporter permease</fullName>
    </submittedName>
</protein>
<dbReference type="InterPro" id="IPR013525">
    <property type="entry name" value="ABC2_TM"/>
</dbReference>
<sequence length="274" mass="29295">MIVDSAIPAAVRPPVSAVQQWWVLTVRMITPTLRNGELATQIVGSIVFTIGYYLPLKQMMGAVQPLSGYAQYLTPLIVLQAIWFAAISAAFRSATDSVQGINCRFRAMPIPALTPLASRMTASMYRCVVALIVSVACGYVIGFRFDNGVLGIVGFVALVLLIGAALALIGDLIGIATQNPEATAPMMLIPQLTLGLASVGLQPVERFPEWIQGFVRNQPLSQWVYGLQALAGDSSGNAPEATFAVLGPGLAWVLGCIVVALALHTWVSRKRRSE</sequence>
<keyword evidence="5 8" id="KW-1133">Transmembrane helix</keyword>
<evidence type="ECO:0000256" key="6">
    <source>
        <dbReference type="ARBA" id="ARBA00023136"/>
    </source>
</evidence>
<keyword evidence="7" id="KW-0046">Antibiotic resistance</keyword>
<evidence type="ECO:0000256" key="3">
    <source>
        <dbReference type="ARBA" id="ARBA00022475"/>
    </source>
</evidence>
<keyword evidence="3" id="KW-1003">Cell membrane</keyword>
<dbReference type="PANTHER" id="PTHR43077">
    <property type="entry name" value="TRANSPORT PERMEASE YVFS-RELATED"/>
    <property type="match status" value="1"/>
</dbReference>
<evidence type="ECO:0000256" key="1">
    <source>
        <dbReference type="ARBA" id="ARBA00004651"/>
    </source>
</evidence>
<keyword evidence="6 8" id="KW-0472">Membrane</keyword>
<name>A0ABT8HDB0_MYCAO</name>
<evidence type="ECO:0000256" key="2">
    <source>
        <dbReference type="ARBA" id="ARBA00007783"/>
    </source>
</evidence>
<dbReference type="InterPro" id="IPR004377">
    <property type="entry name" value="ABC_transpt_DrrB/DrrC"/>
</dbReference>
<dbReference type="PIRSF" id="PIRSF006648">
    <property type="entry name" value="DrrB"/>
    <property type="match status" value="1"/>
</dbReference>
<evidence type="ECO:0000313" key="10">
    <source>
        <dbReference type="EMBL" id="MDN4518737.1"/>
    </source>
</evidence>
<comment type="subcellular location">
    <subcellularLocation>
        <location evidence="1">Cell membrane</location>
        <topology evidence="1">Multi-pass membrane protein</topology>
    </subcellularLocation>
</comment>
<evidence type="ECO:0000313" key="11">
    <source>
        <dbReference type="Proteomes" id="UP001172687"/>
    </source>
</evidence>
<evidence type="ECO:0000256" key="5">
    <source>
        <dbReference type="ARBA" id="ARBA00022989"/>
    </source>
</evidence>
<dbReference type="Proteomes" id="UP001172687">
    <property type="component" value="Unassembled WGS sequence"/>
</dbReference>
<evidence type="ECO:0000256" key="7">
    <source>
        <dbReference type="ARBA" id="ARBA00023251"/>
    </source>
</evidence>
<dbReference type="EMBL" id="JAUHTC010000046">
    <property type="protein sequence ID" value="MDN4518737.1"/>
    <property type="molecule type" value="Genomic_DNA"/>
</dbReference>
<feature type="transmembrane region" description="Helical" evidence="8">
    <location>
        <begin position="249"/>
        <end position="267"/>
    </location>
</feature>
<accession>A0ABT8HDB0</accession>
<proteinExistence type="inferred from homology"/>
<comment type="caution">
    <text evidence="10">The sequence shown here is derived from an EMBL/GenBank/DDBJ whole genome shotgun (WGS) entry which is preliminary data.</text>
</comment>
<evidence type="ECO:0000256" key="8">
    <source>
        <dbReference type="SAM" id="Phobius"/>
    </source>
</evidence>
<dbReference type="NCBIfam" id="TIGR00025">
    <property type="entry name" value="Mtu_efflux"/>
    <property type="match status" value="1"/>
</dbReference>
<keyword evidence="11" id="KW-1185">Reference proteome</keyword>
<gene>
    <name evidence="10" type="ORF">QYF68_13000</name>
</gene>
<evidence type="ECO:0000256" key="4">
    <source>
        <dbReference type="ARBA" id="ARBA00022692"/>
    </source>
</evidence>
<dbReference type="RefSeq" id="WP_208676696.1">
    <property type="nucleotide sequence ID" value="NZ_CP070380.1"/>
</dbReference>
<feature type="transmembrane region" description="Helical" evidence="8">
    <location>
        <begin position="38"/>
        <end position="56"/>
    </location>
</feature>
<comment type="similarity">
    <text evidence="2">Belongs to the ABC-2 integral membrane protein family.</text>
</comment>
<feature type="transmembrane region" description="Helical" evidence="8">
    <location>
        <begin position="68"/>
        <end position="91"/>
    </location>
</feature>
<dbReference type="InterPro" id="IPR000412">
    <property type="entry name" value="ABC_2_transport"/>
</dbReference>
<organism evidence="10 11">
    <name type="scientific">Mycolicibacterium austroafricanum</name>
    <name type="common">Mycobacterium austroafricanum</name>
    <dbReference type="NCBI Taxonomy" id="39687"/>
    <lineage>
        <taxon>Bacteria</taxon>
        <taxon>Bacillati</taxon>
        <taxon>Actinomycetota</taxon>
        <taxon>Actinomycetes</taxon>
        <taxon>Mycobacteriales</taxon>
        <taxon>Mycobacteriaceae</taxon>
        <taxon>Mycolicibacterium</taxon>
    </lineage>
</organism>
<dbReference type="InterPro" id="IPR051328">
    <property type="entry name" value="T7SS_ABC-Transporter"/>
</dbReference>
<dbReference type="PANTHER" id="PTHR43077:SF8">
    <property type="entry name" value="DOXORUBICIN RESISTANCE ABC TRANSPORTER PERMEASE PROTEIN DRRB"/>
    <property type="match status" value="1"/>
</dbReference>
<feature type="transmembrane region" description="Helical" evidence="8">
    <location>
        <begin position="149"/>
        <end position="169"/>
    </location>
</feature>
<keyword evidence="4 8" id="KW-0812">Transmembrane</keyword>